<dbReference type="EMBL" id="MFKQ01000005">
    <property type="protein sequence ID" value="OGG47591.1"/>
    <property type="molecule type" value="Genomic_DNA"/>
</dbReference>
<organism evidence="2 3">
    <name type="scientific">Candidatus Kaiserbacteria bacterium RIFCSPHIGHO2_01_FULL_49_13</name>
    <dbReference type="NCBI Taxonomy" id="1798477"/>
    <lineage>
        <taxon>Bacteria</taxon>
        <taxon>Candidatus Kaiseribacteriota</taxon>
    </lineage>
</organism>
<protein>
    <submittedName>
        <fullName evidence="2">Uncharacterized protein</fullName>
    </submittedName>
</protein>
<reference evidence="2 3" key="1">
    <citation type="journal article" date="2016" name="Nat. Commun.">
        <title>Thousands of microbial genomes shed light on interconnected biogeochemical processes in an aquifer system.</title>
        <authorList>
            <person name="Anantharaman K."/>
            <person name="Brown C.T."/>
            <person name="Hug L.A."/>
            <person name="Sharon I."/>
            <person name="Castelle C.J."/>
            <person name="Probst A.J."/>
            <person name="Thomas B.C."/>
            <person name="Singh A."/>
            <person name="Wilkins M.J."/>
            <person name="Karaoz U."/>
            <person name="Brodie E.L."/>
            <person name="Williams K.H."/>
            <person name="Hubbard S.S."/>
            <person name="Banfield J.F."/>
        </authorList>
    </citation>
    <scope>NUCLEOTIDE SEQUENCE [LARGE SCALE GENOMIC DNA]</scope>
</reference>
<name>A0A1F6CF24_9BACT</name>
<dbReference type="Proteomes" id="UP000178344">
    <property type="component" value="Unassembled WGS sequence"/>
</dbReference>
<proteinExistence type="predicted"/>
<comment type="caution">
    <text evidence="2">The sequence shown here is derived from an EMBL/GenBank/DDBJ whole genome shotgun (WGS) entry which is preliminary data.</text>
</comment>
<evidence type="ECO:0000313" key="2">
    <source>
        <dbReference type="EMBL" id="OGG47591.1"/>
    </source>
</evidence>
<gene>
    <name evidence="2" type="ORF">A2671_00245</name>
</gene>
<dbReference type="AlphaFoldDB" id="A0A1F6CF24"/>
<sequence length="109" mass="12939">MFKIRKDQNERQQMTEAASIEEERGRNSDLFAHVGGFREKLNEYLGRKYRNPRQPFTNAEIHNYLKDPKNFFRPRKVLLEQLLSEDQDLKRVCAQIQLEFNFPAVPIAA</sequence>
<evidence type="ECO:0000256" key="1">
    <source>
        <dbReference type="SAM" id="MobiDB-lite"/>
    </source>
</evidence>
<feature type="region of interest" description="Disordered" evidence="1">
    <location>
        <begin position="1"/>
        <end position="24"/>
    </location>
</feature>
<accession>A0A1F6CF24</accession>
<evidence type="ECO:0000313" key="3">
    <source>
        <dbReference type="Proteomes" id="UP000178344"/>
    </source>
</evidence>
<feature type="compositionally biased region" description="Basic and acidic residues" evidence="1">
    <location>
        <begin position="1"/>
        <end position="10"/>
    </location>
</feature>